<evidence type="ECO:0000256" key="1">
    <source>
        <dbReference type="ARBA" id="ARBA00007227"/>
    </source>
</evidence>
<dbReference type="GO" id="GO:0003677">
    <property type="term" value="F:DNA binding"/>
    <property type="evidence" value="ECO:0007669"/>
    <property type="project" value="InterPro"/>
</dbReference>
<dbReference type="InterPro" id="IPR010982">
    <property type="entry name" value="Lambda_DNA-bd_dom_sf"/>
</dbReference>
<dbReference type="Pfam" id="PF06114">
    <property type="entry name" value="Peptidase_M78"/>
    <property type="match status" value="1"/>
</dbReference>
<proteinExistence type="inferred from homology"/>
<dbReference type="Gene3D" id="1.10.10.2910">
    <property type="match status" value="1"/>
</dbReference>
<dbReference type="Pfam" id="PF01381">
    <property type="entry name" value="HTH_3"/>
    <property type="match status" value="1"/>
</dbReference>
<dbReference type="eggNOG" id="COG2856">
    <property type="taxonomic scope" value="Bacteria"/>
</dbReference>
<gene>
    <name evidence="3" type="ordered locus">Desca_2043</name>
</gene>
<dbReference type="Gene3D" id="1.10.260.40">
    <property type="entry name" value="lambda repressor-like DNA-binding domains"/>
    <property type="match status" value="1"/>
</dbReference>
<comment type="similarity">
    <text evidence="1">Belongs to the short-chain fatty acyl-CoA assimilation regulator (ScfR) family.</text>
</comment>
<dbReference type="SUPFAM" id="SSF47413">
    <property type="entry name" value="lambda repressor-like DNA-binding domains"/>
    <property type="match status" value="1"/>
</dbReference>
<evidence type="ECO:0000313" key="4">
    <source>
        <dbReference type="Proteomes" id="UP000009226"/>
    </source>
</evidence>
<reference evidence="3 4" key="1">
    <citation type="submission" date="2011-05" db="EMBL/GenBank/DDBJ databases">
        <title>Complete sequence of Desulfotomaculum carboxydivorans CO-1-SRB.</title>
        <authorList>
            <consortium name="US DOE Joint Genome Institute"/>
            <person name="Lucas S."/>
            <person name="Han J."/>
            <person name="Lapidus A."/>
            <person name="Cheng J.-F."/>
            <person name="Goodwin L."/>
            <person name="Pitluck S."/>
            <person name="Peters L."/>
            <person name="Mikhailova N."/>
            <person name="Lu M."/>
            <person name="Han C."/>
            <person name="Tapia R."/>
            <person name="Land M."/>
            <person name="Hauser L."/>
            <person name="Kyrpides N."/>
            <person name="Ivanova N."/>
            <person name="Pagani I."/>
            <person name="Stams A."/>
            <person name="Plugge C."/>
            <person name="Muyzer G."/>
            <person name="Kuever J."/>
            <person name="Parshina S."/>
            <person name="Ivanova A."/>
            <person name="Nazina T."/>
            <person name="Woyke T."/>
        </authorList>
    </citation>
    <scope>NUCLEOTIDE SEQUENCE [LARGE SCALE GENOMIC DNA]</scope>
    <source>
        <strain evidence="4">DSM 14880 / VKM B-2319 / CO-1-SRB</strain>
    </source>
</reference>
<sequence length="380" mass="44323">MEIAVIIGRNIDNLRNSHNVSLEQLAELINVTRQTMSNYIKGKQIIDSGKLAVLARYFNKPLEYFLAEEHNELSFMFRADNPKENFNDILSSKINRKISTVLEILAMSERKLAMVPESYNLKTAGKKLNLEEKEIIEEIALKKREEFGISDIIPENIYKVFQEKDINLLACPFHNDKIFAVSAYSPEHGSFIVLNNDENIPEERKIFSAVHELGHLIFHRNQYTGDISCLFYGRQKDINEEIANHFAMCFLVPRNIIKRYKKSYKEKPFFLSEVLEHKRHLRVSAMCLIYALHYYGIISKDQKGIHIGYLKKKGYAQAEPRPIAPINKDSYWIELIKDLYLRDKITVNKICEVLEIPLLQARKMVKEWVIESERTPETVL</sequence>
<name>F6B9I6_DESCC</name>
<evidence type="ECO:0000313" key="3">
    <source>
        <dbReference type="EMBL" id="AEF94882.1"/>
    </source>
</evidence>
<dbReference type="AlphaFoldDB" id="F6B9I6"/>
<dbReference type="EMBL" id="CP002736">
    <property type="protein sequence ID" value="AEF94882.1"/>
    <property type="molecule type" value="Genomic_DNA"/>
</dbReference>
<dbReference type="InterPro" id="IPR052345">
    <property type="entry name" value="Rad_response_metalloprotease"/>
</dbReference>
<evidence type="ECO:0000259" key="2">
    <source>
        <dbReference type="PROSITE" id="PS50943"/>
    </source>
</evidence>
<dbReference type="InterPro" id="IPR010359">
    <property type="entry name" value="IrrE_HExxH"/>
</dbReference>
<dbReference type="STRING" id="868595.Desca_2043"/>
<dbReference type="InterPro" id="IPR001387">
    <property type="entry name" value="Cro/C1-type_HTH"/>
</dbReference>
<dbReference type="eggNOG" id="COG1476">
    <property type="taxonomic scope" value="Bacteria"/>
</dbReference>
<keyword evidence="4" id="KW-1185">Reference proteome</keyword>
<dbReference type="CDD" id="cd00093">
    <property type="entry name" value="HTH_XRE"/>
    <property type="match status" value="1"/>
</dbReference>
<protein>
    <submittedName>
        <fullName evidence="3">Helix-turn-helix domain protein</fullName>
    </submittedName>
</protein>
<accession>F6B9I6</accession>
<dbReference type="SMART" id="SM00530">
    <property type="entry name" value="HTH_XRE"/>
    <property type="match status" value="1"/>
</dbReference>
<dbReference type="Proteomes" id="UP000009226">
    <property type="component" value="Chromosome"/>
</dbReference>
<feature type="domain" description="HTH cro/C1-type" evidence="2">
    <location>
        <begin position="11"/>
        <end position="65"/>
    </location>
</feature>
<dbReference type="PROSITE" id="PS50943">
    <property type="entry name" value="HTH_CROC1"/>
    <property type="match status" value="1"/>
</dbReference>
<dbReference type="PANTHER" id="PTHR43236">
    <property type="entry name" value="ANTITOXIN HIGA1"/>
    <property type="match status" value="1"/>
</dbReference>
<dbReference type="HOGENOM" id="CLU_053651_2_0_9"/>
<dbReference type="KEGG" id="dca:Desca_2043"/>
<dbReference type="RefSeq" id="WP_013810516.1">
    <property type="nucleotide sequence ID" value="NC_015565.1"/>
</dbReference>
<dbReference type="PANTHER" id="PTHR43236:SF1">
    <property type="entry name" value="BLL7220 PROTEIN"/>
    <property type="match status" value="1"/>
</dbReference>
<organism evidence="3 4">
    <name type="scientific">Desulfotomaculum nigrificans (strain DSM 14880 / VKM B-2319 / CO-1-SRB)</name>
    <name type="common">Desulfotomaculum carboxydivorans</name>
    <dbReference type="NCBI Taxonomy" id="868595"/>
    <lineage>
        <taxon>Bacteria</taxon>
        <taxon>Bacillati</taxon>
        <taxon>Bacillota</taxon>
        <taxon>Clostridia</taxon>
        <taxon>Eubacteriales</taxon>
        <taxon>Desulfotomaculaceae</taxon>
        <taxon>Desulfotomaculum</taxon>
    </lineage>
</organism>